<gene>
    <name evidence="1" type="ORF">DPMN_009082</name>
</gene>
<name>A0A9D4MWE3_DREPO</name>
<proteinExistence type="predicted"/>
<keyword evidence="2" id="KW-1185">Reference proteome</keyword>
<organism evidence="1 2">
    <name type="scientific">Dreissena polymorpha</name>
    <name type="common">Zebra mussel</name>
    <name type="synonym">Mytilus polymorpha</name>
    <dbReference type="NCBI Taxonomy" id="45954"/>
    <lineage>
        <taxon>Eukaryota</taxon>
        <taxon>Metazoa</taxon>
        <taxon>Spiralia</taxon>
        <taxon>Lophotrochozoa</taxon>
        <taxon>Mollusca</taxon>
        <taxon>Bivalvia</taxon>
        <taxon>Autobranchia</taxon>
        <taxon>Heteroconchia</taxon>
        <taxon>Euheterodonta</taxon>
        <taxon>Imparidentia</taxon>
        <taxon>Neoheterodontei</taxon>
        <taxon>Myida</taxon>
        <taxon>Dreissenoidea</taxon>
        <taxon>Dreissenidae</taxon>
        <taxon>Dreissena</taxon>
    </lineage>
</organism>
<dbReference type="Proteomes" id="UP000828390">
    <property type="component" value="Unassembled WGS sequence"/>
</dbReference>
<protein>
    <submittedName>
        <fullName evidence="1">Uncharacterized protein</fullName>
    </submittedName>
</protein>
<evidence type="ECO:0000313" key="1">
    <source>
        <dbReference type="EMBL" id="KAH3885093.1"/>
    </source>
</evidence>
<evidence type="ECO:0000313" key="2">
    <source>
        <dbReference type="Proteomes" id="UP000828390"/>
    </source>
</evidence>
<comment type="caution">
    <text evidence="1">The sequence shown here is derived from an EMBL/GenBank/DDBJ whole genome shotgun (WGS) entry which is preliminary data.</text>
</comment>
<dbReference type="AlphaFoldDB" id="A0A9D4MWE3"/>
<sequence length="111" mass="13031">MLKTRAGLLRHIRRYANSGNYYCCGKAFQKASKNEGPHDVCTVRQELFGQVPTYPWLERKVQKRGIVELLPVWLGSEIDLKEHDKPHMPDKYYIYEECFKRTVAKQISLDT</sequence>
<reference evidence="1" key="2">
    <citation type="submission" date="2020-11" db="EMBL/GenBank/DDBJ databases">
        <authorList>
            <person name="McCartney M.A."/>
            <person name="Auch B."/>
            <person name="Kono T."/>
            <person name="Mallez S."/>
            <person name="Becker A."/>
            <person name="Gohl D.M."/>
            <person name="Silverstein K.A.T."/>
            <person name="Koren S."/>
            <person name="Bechman K.B."/>
            <person name="Herman A."/>
            <person name="Abrahante J.E."/>
            <person name="Garbe J."/>
        </authorList>
    </citation>
    <scope>NUCLEOTIDE SEQUENCE</scope>
    <source>
        <strain evidence="1">Duluth1</strain>
        <tissue evidence="1">Whole animal</tissue>
    </source>
</reference>
<reference evidence="1" key="1">
    <citation type="journal article" date="2019" name="bioRxiv">
        <title>The Genome of the Zebra Mussel, Dreissena polymorpha: A Resource for Invasive Species Research.</title>
        <authorList>
            <person name="McCartney M.A."/>
            <person name="Auch B."/>
            <person name="Kono T."/>
            <person name="Mallez S."/>
            <person name="Zhang Y."/>
            <person name="Obille A."/>
            <person name="Becker A."/>
            <person name="Abrahante J.E."/>
            <person name="Garbe J."/>
            <person name="Badalamenti J.P."/>
            <person name="Herman A."/>
            <person name="Mangelson H."/>
            <person name="Liachko I."/>
            <person name="Sullivan S."/>
            <person name="Sone E.D."/>
            <person name="Koren S."/>
            <person name="Silverstein K.A.T."/>
            <person name="Beckman K.B."/>
            <person name="Gohl D.M."/>
        </authorList>
    </citation>
    <scope>NUCLEOTIDE SEQUENCE</scope>
    <source>
        <strain evidence="1">Duluth1</strain>
        <tissue evidence="1">Whole animal</tissue>
    </source>
</reference>
<accession>A0A9D4MWE3</accession>
<dbReference type="EMBL" id="JAIWYP010000001">
    <property type="protein sequence ID" value="KAH3885093.1"/>
    <property type="molecule type" value="Genomic_DNA"/>
</dbReference>